<reference evidence="3 4" key="1">
    <citation type="submission" date="2024-02" db="EMBL/GenBank/DDBJ databases">
        <authorList>
            <person name="Vignale AGUSTIN F."/>
            <person name="Sosa J E."/>
            <person name="Modenutti C."/>
        </authorList>
    </citation>
    <scope>NUCLEOTIDE SEQUENCE [LARGE SCALE GENOMIC DNA]</scope>
</reference>
<keyword evidence="2" id="KW-1133">Transmembrane helix</keyword>
<evidence type="ECO:0000313" key="3">
    <source>
        <dbReference type="EMBL" id="CAK9172969.1"/>
    </source>
</evidence>
<feature type="compositionally biased region" description="Pro residues" evidence="1">
    <location>
        <begin position="1"/>
        <end position="12"/>
    </location>
</feature>
<feature type="non-terminal residue" evidence="3">
    <location>
        <position position="77"/>
    </location>
</feature>
<feature type="region of interest" description="Disordered" evidence="1">
    <location>
        <begin position="1"/>
        <end position="44"/>
    </location>
</feature>
<proteinExistence type="predicted"/>
<dbReference type="Proteomes" id="UP001642360">
    <property type="component" value="Unassembled WGS sequence"/>
</dbReference>
<evidence type="ECO:0000313" key="4">
    <source>
        <dbReference type="Proteomes" id="UP001642360"/>
    </source>
</evidence>
<dbReference type="EMBL" id="CAUOFW020006124">
    <property type="protein sequence ID" value="CAK9172969.1"/>
    <property type="molecule type" value="Genomic_DNA"/>
</dbReference>
<keyword evidence="2" id="KW-0472">Membrane</keyword>
<organism evidence="3 4">
    <name type="scientific">Ilex paraguariensis</name>
    <name type="common">yerba mate</name>
    <dbReference type="NCBI Taxonomy" id="185542"/>
    <lineage>
        <taxon>Eukaryota</taxon>
        <taxon>Viridiplantae</taxon>
        <taxon>Streptophyta</taxon>
        <taxon>Embryophyta</taxon>
        <taxon>Tracheophyta</taxon>
        <taxon>Spermatophyta</taxon>
        <taxon>Magnoliopsida</taxon>
        <taxon>eudicotyledons</taxon>
        <taxon>Gunneridae</taxon>
        <taxon>Pentapetalae</taxon>
        <taxon>asterids</taxon>
        <taxon>campanulids</taxon>
        <taxon>Aquifoliales</taxon>
        <taxon>Aquifoliaceae</taxon>
        <taxon>Ilex</taxon>
    </lineage>
</organism>
<feature type="transmembrane region" description="Helical" evidence="2">
    <location>
        <begin position="48"/>
        <end position="74"/>
    </location>
</feature>
<gene>
    <name evidence="3" type="ORF">ILEXP_LOCUS42671</name>
</gene>
<evidence type="ECO:0000256" key="1">
    <source>
        <dbReference type="SAM" id="MobiDB-lite"/>
    </source>
</evidence>
<keyword evidence="4" id="KW-1185">Reference proteome</keyword>
<sequence length="77" mass="8328">RSLLPPPPPPTSQPTVSDRSISPPPLPPPTTTQPPSSPMRPDHTADTFTLFCSTLLAVVGVSNQTTLFICYVLIFRK</sequence>
<dbReference type="AlphaFoldDB" id="A0ABC8TV29"/>
<name>A0ABC8TV29_9AQUA</name>
<protein>
    <submittedName>
        <fullName evidence="3">Uncharacterized protein</fullName>
    </submittedName>
</protein>
<keyword evidence="2" id="KW-0812">Transmembrane</keyword>
<accession>A0ABC8TV29</accession>
<feature type="compositionally biased region" description="Pro residues" evidence="1">
    <location>
        <begin position="22"/>
        <end position="38"/>
    </location>
</feature>
<evidence type="ECO:0000256" key="2">
    <source>
        <dbReference type="SAM" id="Phobius"/>
    </source>
</evidence>
<comment type="caution">
    <text evidence="3">The sequence shown here is derived from an EMBL/GenBank/DDBJ whole genome shotgun (WGS) entry which is preliminary data.</text>
</comment>
<feature type="non-terminal residue" evidence="3">
    <location>
        <position position="1"/>
    </location>
</feature>